<organism evidence="1 2">
    <name type="scientific">Desulforhabdus amnigena</name>
    <dbReference type="NCBI Taxonomy" id="40218"/>
    <lineage>
        <taxon>Bacteria</taxon>
        <taxon>Pseudomonadati</taxon>
        <taxon>Thermodesulfobacteriota</taxon>
        <taxon>Syntrophobacteria</taxon>
        <taxon>Syntrophobacterales</taxon>
        <taxon>Syntrophobacteraceae</taxon>
        <taxon>Desulforhabdus</taxon>
    </lineage>
</organism>
<dbReference type="AlphaFoldDB" id="A0A9W6D4P4"/>
<sequence>MKRKAMYRLMATRREMLYVHDVFDHAMMLVETEGEPIEYQVGVAGEFVSRRSVTFHDRIRGTGKVSGYTITNFREGAICSSFEGHRDGTTKLTTGTWKIYKGMGKLATITGSGTFTVKQGEKEREYIMDIDGDYEL</sequence>
<dbReference type="RefSeq" id="WP_281793344.1">
    <property type="nucleotide sequence ID" value="NZ_BSDR01000001.1"/>
</dbReference>
<protein>
    <recommendedName>
        <fullName evidence="3">DUF3224 domain-containing protein</fullName>
    </recommendedName>
</protein>
<reference evidence="1" key="1">
    <citation type="submission" date="2022-12" db="EMBL/GenBank/DDBJ databases">
        <title>Reference genome sequencing for broad-spectrum identification of bacterial and archaeal isolates by mass spectrometry.</title>
        <authorList>
            <person name="Sekiguchi Y."/>
            <person name="Tourlousse D.M."/>
        </authorList>
    </citation>
    <scope>NUCLEOTIDE SEQUENCE</scope>
    <source>
        <strain evidence="1">ASRB1</strain>
    </source>
</reference>
<name>A0A9W6D4P4_9BACT</name>
<proteinExistence type="predicted"/>
<evidence type="ECO:0000313" key="2">
    <source>
        <dbReference type="Proteomes" id="UP001144372"/>
    </source>
</evidence>
<dbReference type="Proteomes" id="UP001144372">
    <property type="component" value="Unassembled WGS sequence"/>
</dbReference>
<gene>
    <name evidence="1" type="ORF">DAMNIGENAA_15080</name>
</gene>
<accession>A0A9W6D4P4</accession>
<dbReference type="EMBL" id="BSDR01000001">
    <property type="protein sequence ID" value="GLI34075.1"/>
    <property type="molecule type" value="Genomic_DNA"/>
</dbReference>
<evidence type="ECO:0000313" key="1">
    <source>
        <dbReference type="EMBL" id="GLI34075.1"/>
    </source>
</evidence>
<keyword evidence="2" id="KW-1185">Reference proteome</keyword>
<comment type="caution">
    <text evidence="1">The sequence shown here is derived from an EMBL/GenBank/DDBJ whole genome shotgun (WGS) entry which is preliminary data.</text>
</comment>
<evidence type="ECO:0008006" key="3">
    <source>
        <dbReference type="Google" id="ProtNLM"/>
    </source>
</evidence>